<name>A0A543I6S2_9MICO</name>
<dbReference type="EMBL" id="VFPN01000001">
    <property type="protein sequence ID" value="TQM66294.1"/>
    <property type="molecule type" value="Genomic_DNA"/>
</dbReference>
<dbReference type="AlphaFoldDB" id="A0A543I6S2"/>
<evidence type="ECO:0000256" key="1">
    <source>
        <dbReference type="SAM" id="Phobius"/>
    </source>
</evidence>
<evidence type="ECO:0000313" key="3">
    <source>
        <dbReference type="Proteomes" id="UP000318331"/>
    </source>
</evidence>
<keyword evidence="3" id="KW-1185">Reference proteome</keyword>
<evidence type="ECO:0000313" key="2">
    <source>
        <dbReference type="EMBL" id="TQM66294.1"/>
    </source>
</evidence>
<comment type="caution">
    <text evidence="2">The sequence shown here is derived from an EMBL/GenBank/DDBJ whole genome shotgun (WGS) entry which is preliminary data.</text>
</comment>
<proteinExistence type="predicted"/>
<organism evidence="2 3">
    <name type="scientific">Klugiella xanthotipulae</name>
    <dbReference type="NCBI Taxonomy" id="244735"/>
    <lineage>
        <taxon>Bacteria</taxon>
        <taxon>Bacillati</taxon>
        <taxon>Actinomycetota</taxon>
        <taxon>Actinomycetes</taxon>
        <taxon>Micrococcales</taxon>
        <taxon>Microbacteriaceae</taxon>
        <taxon>Klugiella</taxon>
    </lineage>
</organism>
<dbReference type="Proteomes" id="UP000318331">
    <property type="component" value="Unassembled WGS sequence"/>
</dbReference>
<feature type="transmembrane region" description="Helical" evidence="1">
    <location>
        <begin position="34"/>
        <end position="55"/>
    </location>
</feature>
<accession>A0A543I6S2</accession>
<keyword evidence="1" id="KW-0812">Transmembrane</keyword>
<protein>
    <recommendedName>
        <fullName evidence="4">DUF3137 domain-containing protein</fullName>
    </recommendedName>
</protein>
<evidence type="ECO:0008006" key="4">
    <source>
        <dbReference type="Google" id="ProtNLM"/>
    </source>
</evidence>
<keyword evidence="1" id="KW-1133">Transmembrane helix</keyword>
<keyword evidence="1" id="KW-0472">Membrane</keyword>
<sequence>MSNSFNSAFFPQTYAPIMPPPPATMSEKQALNRYAIPLALGWGVLMLGFFFLYLLTLFVSTERGGGLRPPWTPTGFLIFTLVYFALVLFTLPLPFAKLHYVAKRNVTARYRSYRDSIQPWADAHRWVYQSDSGSPPLDILYATFSPSRWIRVWNTTHVVTGTHRSYSFTSAHIVGYHETASLVVLFLPLWAWIDEDARAESKRRPRFRDADMSENIVVLQLPHWLPPFRLTNNNMSSQHDYGDNLPHIAARNNPLNERWVVQSADPRFIQTMMTPEVVRVLLTAPPLLCSIAQVNGQLVAYRNYEGSALSIYQQLELLTALANRLPVPNYPEQQGTPPH</sequence>
<gene>
    <name evidence="2" type="ORF">FB466_1131</name>
</gene>
<feature type="transmembrane region" description="Helical" evidence="1">
    <location>
        <begin position="75"/>
        <end position="95"/>
    </location>
</feature>
<reference evidence="2 3" key="1">
    <citation type="submission" date="2019-06" db="EMBL/GenBank/DDBJ databases">
        <title>Sequencing the genomes of 1000 actinobacteria strains.</title>
        <authorList>
            <person name="Klenk H.-P."/>
        </authorList>
    </citation>
    <scope>NUCLEOTIDE SEQUENCE [LARGE SCALE GENOMIC DNA]</scope>
    <source>
        <strain evidence="2 3">DSM 18031</strain>
    </source>
</reference>